<proteinExistence type="predicted"/>
<dbReference type="AlphaFoldDB" id="A0A6G0Q7F0"/>
<comment type="caution">
    <text evidence="1">The sequence shown here is derived from an EMBL/GenBank/DDBJ whole genome shotgun (WGS) entry which is preliminary data.</text>
</comment>
<evidence type="ECO:0000313" key="1">
    <source>
        <dbReference type="EMBL" id="KAE9273487.1"/>
    </source>
</evidence>
<evidence type="ECO:0000313" key="2">
    <source>
        <dbReference type="Proteomes" id="UP000486351"/>
    </source>
</evidence>
<dbReference type="Proteomes" id="UP000486351">
    <property type="component" value="Unassembled WGS sequence"/>
</dbReference>
<accession>A0A6G0Q7F0</accession>
<sequence length="248" mass="28464">MHRVRNQKVQEVFEFYKENNHLYANVLQNEPALLFDDADAAAETFTEQVEDSSGELNDGINREQETIRGENDEFRVFNENNEINVIERRLGISDAFVPAMIQEHPAAPEAGDRGERRFEVRGSNKISTDVSGDLFARMFPHLFPFGRGHPGEARPVAVSVHECVKYYTMLSERQFAEDELFTLVAFDRISLSNMYIHNHFRCQRFPSLLDGYESLTGEQLGRAILENERRRQGCHRGANGTMMLLDGF</sequence>
<name>A0A6G0Q7F0_9STRA</name>
<organism evidence="1 2">
    <name type="scientific">Phytophthora fragariae</name>
    <dbReference type="NCBI Taxonomy" id="53985"/>
    <lineage>
        <taxon>Eukaryota</taxon>
        <taxon>Sar</taxon>
        <taxon>Stramenopiles</taxon>
        <taxon>Oomycota</taxon>
        <taxon>Peronosporomycetes</taxon>
        <taxon>Peronosporales</taxon>
        <taxon>Peronosporaceae</taxon>
        <taxon>Phytophthora</taxon>
    </lineage>
</organism>
<dbReference type="EMBL" id="QXFY01005169">
    <property type="protein sequence ID" value="KAE9273487.1"/>
    <property type="molecule type" value="Genomic_DNA"/>
</dbReference>
<reference evidence="1 2" key="1">
    <citation type="submission" date="2018-09" db="EMBL/GenBank/DDBJ databases">
        <title>Genomic investigation of the strawberry pathogen Phytophthora fragariae indicates pathogenicity is determined by transcriptional variation in three key races.</title>
        <authorList>
            <person name="Adams T.M."/>
            <person name="Armitage A.D."/>
            <person name="Sobczyk M.K."/>
            <person name="Bates H.J."/>
            <person name="Dunwell J.M."/>
            <person name="Nellist C.F."/>
            <person name="Harrison R.J."/>
        </authorList>
    </citation>
    <scope>NUCLEOTIDE SEQUENCE [LARGE SCALE GENOMIC DNA]</scope>
    <source>
        <strain evidence="1 2">NOV-77</strain>
    </source>
</reference>
<protein>
    <submittedName>
        <fullName evidence="1">Uncharacterized protein</fullName>
    </submittedName>
</protein>
<gene>
    <name evidence="1" type="ORF">PF008_g29822</name>
</gene>